<organism evidence="2 3">
    <name type="scientific">Sulfitobacter brevis</name>
    <dbReference type="NCBI Taxonomy" id="74348"/>
    <lineage>
        <taxon>Bacteria</taxon>
        <taxon>Pseudomonadati</taxon>
        <taxon>Pseudomonadota</taxon>
        <taxon>Alphaproteobacteria</taxon>
        <taxon>Rhodobacterales</taxon>
        <taxon>Roseobacteraceae</taxon>
        <taxon>Sulfitobacter</taxon>
    </lineage>
</organism>
<gene>
    <name evidence="2" type="ORF">SAMN04488523_11376</name>
</gene>
<name>A0A1I2EUW8_9RHOB</name>
<evidence type="ECO:0000313" key="2">
    <source>
        <dbReference type="EMBL" id="SFE96609.1"/>
    </source>
</evidence>
<feature type="chain" id="PRO_5011606500" evidence="1">
    <location>
        <begin position="33"/>
        <end position="1917"/>
    </location>
</feature>
<dbReference type="STRING" id="74348.SAMN04488523_11376"/>
<proteinExistence type="predicted"/>
<keyword evidence="3" id="KW-1185">Reference proteome</keyword>
<dbReference type="EMBL" id="FOMW01000013">
    <property type="protein sequence ID" value="SFE96609.1"/>
    <property type="molecule type" value="Genomic_DNA"/>
</dbReference>
<reference evidence="2 3" key="1">
    <citation type="submission" date="2016-10" db="EMBL/GenBank/DDBJ databases">
        <authorList>
            <person name="de Groot N.N."/>
        </authorList>
    </citation>
    <scope>NUCLEOTIDE SEQUENCE [LARGE SCALE GENOMIC DNA]</scope>
    <source>
        <strain evidence="2 3">DSM 11443</strain>
    </source>
</reference>
<evidence type="ECO:0000256" key="1">
    <source>
        <dbReference type="SAM" id="SignalP"/>
    </source>
</evidence>
<dbReference type="Proteomes" id="UP000198977">
    <property type="component" value="Unassembled WGS sequence"/>
</dbReference>
<dbReference type="NCBIfam" id="TIGR01451">
    <property type="entry name" value="B_ant_repeat"/>
    <property type="match status" value="1"/>
</dbReference>
<dbReference type="SUPFAM" id="SSF49478">
    <property type="entry name" value="Cna protein B-type domain"/>
    <property type="match status" value="1"/>
</dbReference>
<sequence length="1917" mass="207593">MRSFLHNVGISAVKLAGMVALMFALAAQPLMATPAPGGVVIRNIAETTYYNTALGFVETVFSNAVEAEVAIVPAVEINGTSDLLLTRGAFAQYYFNVLNTGNVSLQLLMSIEDTLGAALTTGGRFVFDLNGNGIIDGAEGDMDITGPFSIEAGARLQLIYEFRVSIDATPGDTMSSALVVTATVEGGEPVVVRVTGSALGLTRIVSSALELEKQQMISETDSGVRITYMLHLRNNSEGNVSAYNEIEGQALRIDGAVRSGVLLRDKIPLNTVFYGISETAGLVPLYHLRGQPDYSFQSSQPVRIEEIDAVAFFKDGDYPVGRSSDPSFQVNIPRELGNVTVFNTAEAYLDEAEFSAKVASNTTIYTRDETLTGTLIFVDPETGEEQEFGHPDTDSRLRLTAAGCNLTRDIDRTNVTVRSFLTGDVETIVAIETAANSGIFITTALPLVRMDMPLPGDGVMATNQGDRLFGSAVCAGTLLEDDLAINPGNFLFNSISNAPIGGVTIALIDVVTGTEQERTLTDDRGFFTFLSAPAGRYRYEVVNAPAWNHPSVRLSFVGFGRQVTEAGYGADFGHGGGPVFVSDIPVDPHYGAPLSLLKTADRTSVGNGEFVVYTLTFGNNMDQGLVNAEVLDRAPYGVTYVPGSAALNGEPLADPAMDGSGDMTYYLGDLEPLSTHELSYVMHFTAAAREGRNENTALLSGRQAGTGTPRQSAPARAVVQLTNAGGVFAREGTVIGSVFMDCDGDGIRGNLSEPGVPGVRIITQEGLSVVTDIDGKYSLFGLRPVTHAFLVQSETLPVNTQVAVTRTNDLRGGGSRLVPLKRGELRAEHFAVAACSPEAFKEIADRRAIFEGRDNRESLTAADLPMAGQRRPNRSSRDEAGIATTAQVTPAMIAKRRAELEEAETLAEKAELAAQRQTLGNLIKSIDAAPGFIDFEDGQTVTRRAQNIRVKGPADQTLSLLLNGVELGPERVGERTNLAAKNVQAAEFVAVNLSAGQNRLTLVGKDGFGIERMRKEITLIAPGKPAKLELILPKTASANPVSVVPVVVRVLDARGLPVPASGTVTLRAQRSGWDVTDIRTGTPGVQAYLDNGEATFGLIPPQVSGPDRITVSGAFGSVEATITFTPDLNERIIIGVIEGAIALGDGTSTGAVLEPDRLNSFENTITGLRGELYLKGVIRGDALLTLRYSSDRDTEDRLFRDIRGDENYPVYGDNSERGADAQSSTNLFVKVEKGRSYVLYGDIAIEPESTAFKLGGQRRVATGAKAHWENDKVSVTVFGARTAQEQMTQEIRGRGVSGPYDLDLGGYVEGSERVEILVRDEEGDDILSATPMRRGTDYILDFFRNTITFDAPVRQFDADGNPVSIRVTYETEQEGAERYGLYGGEVNYALGDQTTIGARAVHADAPIGSPARERLQSGYIRHEDALGGIWEAEAARSEDNVGVVDGAARLSYDIQNTTDRFSIELIHTGKNFLTHGGLARAGTDQLRLTYAHKIDRKSDIVIGAEYVRDRNDGSRRLTMDALYSRQFNKHFRGDIGVEVRNTRIAGETDTENSLLLGAHWTPKGRPDTVIKARLRYPIGGADRPAELTLRTYREPTNGWRSYNEVELTINDGAVLSRARIGFSYNLNEWLSGRTEMTRGIGETDTVYNQGMSATWQVNKVTSFSFDIEHARRMESGEHDLTSVAVGAKWGTADGDWVGDADFDTTFEDTGRTHYASFGLAGRLTPDLTFLGRSRIAIDRRNGADDRRVRTRAGLAYRPISNPRFEALAWYEHRLEEQQNRSETHMWSVDASYEINQDLRVNGKYAGQVQEISLTNGVGTKATTQLLQAGVNYEFSDDRFELGVNAARLWDNLGNATNGLGAEFGFSPRRGTLLAIGYNRAEGQVAGQSALYQEGLYLRFKLLLDNSLWDQLDGFLGN</sequence>
<dbReference type="OrthoDB" id="9773411at2"/>
<feature type="signal peptide" evidence="1">
    <location>
        <begin position="1"/>
        <end position="32"/>
    </location>
</feature>
<dbReference type="InterPro" id="IPR047589">
    <property type="entry name" value="DUF11_rpt"/>
</dbReference>
<protein>
    <submittedName>
        <fullName evidence="2">Conserved repeat domain-containing protein</fullName>
    </submittedName>
</protein>
<accession>A0A1I2EUW8</accession>
<evidence type="ECO:0000313" key="3">
    <source>
        <dbReference type="Proteomes" id="UP000198977"/>
    </source>
</evidence>
<keyword evidence="1" id="KW-0732">Signal</keyword>
<dbReference type="RefSeq" id="WP_093924962.1">
    <property type="nucleotide sequence ID" value="NZ_FOMW01000013.1"/>
</dbReference>